<dbReference type="Proteomes" id="UP001157017">
    <property type="component" value="Unassembled WGS sequence"/>
</dbReference>
<reference evidence="3" key="1">
    <citation type="journal article" date="2019" name="Int. J. Syst. Evol. Microbiol.">
        <title>The Global Catalogue of Microorganisms (GCM) 10K type strain sequencing project: providing services to taxonomists for standard genome sequencing and annotation.</title>
        <authorList>
            <consortium name="The Broad Institute Genomics Platform"/>
            <consortium name="The Broad Institute Genome Sequencing Center for Infectious Disease"/>
            <person name="Wu L."/>
            <person name="Ma J."/>
        </authorList>
    </citation>
    <scope>NUCLEOTIDE SEQUENCE [LARGE SCALE GENOMIC DNA]</scope>
    <source>
        <strain evidence="3">NBRC 108730</strain>
    </source>
</reference>
<keyword evidence="1" id="KW-1133">Transmembrane helix</keyword>
<keyword evidence="1" id="KW-0472">Membrane</keyword>
<name>A0ABQ6JH04_9ACTN</name>
<keyword evidence="1" id="KW-0812">Transmembrane</keyword>
<evidence type="ECO:0000256" key="1">
    <source>
        <dbReference type="SAM" id="Phobius"/>
    </source>
</evidence>
<keyword evidence="3" id="KW-1185">Reference proteome</keyword>
<evidence type="ECO:0000313" key="2">
    <source>
        <dbReference type="EMBL" id="GMA87506.1"/>
    </source>
</evidence>
<comment type="caution">
    <text evidence="2">The sequence shown here is derived from an EMBL/GenBank/DDBJ whole genome shotgun (WGS) entry which is preliminary data.</text>
</comment>
<feature type="transmembrane region" description="Helical" evidence="1">
    <location>
        <begin position="41"/>
        <end position="59"/>
    </location>
</feature>
<organism evidence="2 3">
    <name type="scientific">Angustibacter aerolatus</name>
    <dbReference type="NCBI Taxonomy" id="1162965"/>
    <lineage>
        <taxon>Bacteria</taxon>
        <taxon>Bacillati</taxon>
        <taxon>Actinomycetota</taxon>
        <taxon>Actinomycetes</taxon>
        <taxon>Kineosporiales</taxon>
        <taxon>Kineosporiaceae</taxon>
    </lineage>
</organism>
<proteinExistence type="predicted"/>
<gene>
    <name evidence="2" type="ORF">GCM10025868_27560</name>
</gene>
<feature type="transmembrane region" description="Helical" evidence="1">
    <location>
        <begin position="12"/>
        <end position="35"/>
    </location>
</feature>
<evidence type="ECO:0000313" key="3">
    <source>
        <dbReference type="Proteomes" id="UP001157017"/>
    </source>
</evidence>
<sequence>MQRYEKTIGRVLATALTVATVAVVVIMVVVAVGLFSQPASGPARAVQVVWSVLLLAIAVHNLRALHRRRLTTWAPRGMPPMGGGWQAVDR</sequence>
<dbReference type="EMBL" id="BSUZ01000001">
    <property type="protein sequence ID" value="GMA87506.1"/>
    <property type="molecule type" value="Genomic_DNA"/>
</dbReference>
<protein>
    <submittedName>
        <fullName evidence="2">Uncharacterized protein</fullName>
    </submittedName>
</protein>
<accession>A0ABQ6JH04</accession>